<dbReference type="AlphaFoldDB" id="A0A395IDL7"/>
<organism evidence="2 3">
    <name type="scientific">Aspergillus homomorphus (strain CBS 101889)</name>
    <dbReference type="NCBI Taxonomy" id="1450537"/>
    <lineage>
        <taxon>Eukaryota</taxon>
        <taxon>Fungi</taxon>
        <taxon>Dikarya</taxon>
        <taxon>Ascomycota</taxon>
        <taxon>Pezizomycotina</taxon>
        <taxon>Eurotiomycetes</taxon>
        <taxon>Eurotiomycetidae</taxon>
        <taxon>Eurotiales</taxon>
        <taxon>Aspergillaceae</taxon>
        <taxon>Aspergillus</taxon>
        <taxon>Aspergillus subgen. Circumdati</taxon>
    </lineage>
</organism>
<evidence type="ECO:0000313" key="2">
    <source>
        <dbReference type="EMBL" id="RAL16254.1"/>
    </source>
</evidence>
<feature type="region of interest" description="Disordered" evidence="1">
    <location>
        <begin position="1"/>
        <end position="24"/>
    </location>
</feature>
<protein>
    <submittedName>
        <fullName evidence="2">Uncharacterized protein</fullName>
    </submittedName>
</protein>
<gene>
    <name evidence="2" type="ORF">BO97DRAFT_420564</name>
</gene>
<sequence length="454" mass="52200">MPKRKSIEPEGSSHFQKCPVRTSKPTEAQITELRSNFEVTSVNRRRRARCFHCGVSNIPAKWNRLLGHIPSCPDLWGKYSKPASGVTDEEWSIVCQLKEILPVWMPFWAEIYLHYDTTKEYEGGLILRICHHCGQEVKHSFLLHLIVCPGPGLDDTWFKLGKFTCADCNEEVWNSNLQVHQHQCRKLRIRCGRCGAKIPRDMTQEHLKLWSSKPKNVGVLDVEYSPLLLPRFGHLGVFELALANADEDWIIPCTKIDHGMSVRKLADHILSLAVDIRSEAYYMALSMLKTHYGEGDWSERTSGHTWAEIAQMLECYTEKHGRLGKLLDWSSTNKDYLCLKYGLESVGRADLLPPEPDRSECPLSWWSSVRRSLKLDANSASLRLGKLFRRLYPEDVMLASDWHNAGSDVSMTLRIIRFFFDQIQGRIERGTLHEYWPGNEVHGDLGEESGWYTD</sequence>
<dbReference type="OrthoDB" id="5279849at2759"/>
<name>A0A395IDL7_ASPHC</name>
<dbReference type="VEuPathDB" id="FungiDB:BO97DRAFT_420564"/>
<evidence type="ECO:0000313" key="3">
    <source>
        <dbReference type="Proteomes" id="UP000248961"/>
    </source>
</evidence>
<reference evidence="2 3" key="1">
    <citation type="submission" date="2018-02" db="EMBL/GenBank/DDBJ databases">
        <title>The genomes of Aspergillus section Nigri reveals drivers in fungal speciation.</title>
        <authorList>
            <consortium name="DOE Joint Genome Institute"/>
            <person name="Vesth T.C."/>
            <person name="Nybo J."/>
            <person name="Theobald S."/>
            <person name="Brandl J."/>
            <person name="Frisvad J.C."/>
            <person name="Nielsen K.F."/>
            <person name="Lyhne E.K."/>
            <person name="Kogle M.E."/>
            <person name="Kuo A."/>
            <person name="Riley R."/>
            <person name="Clum A."/>
            <person name="Nolan M."/>
            <person name="Lipzen A."/>
            <person name="Salamov A."/>
            <person name="Henrissat B."/>
            <person name="Wiebenga A."/>
            <person name="De vries R.P."/>
            <person name="Grigoriev I.V."/>
            <person name="Mortensen U.H."/>
            <person name="Andersen M.R."/>
            <person name="Baker S.E."/>
        </authorList>
    </citation>
    <scope>NUCLEOTIDE SEQUENCE [LARGE SCALE GENOMIC DNA]</scope>
    <source>
        <strain evidence="2 3">CBS 101889</strain>
    </source>
</reference>
<dbReference type="GeneID" id="37200955"/>
<dbReference type="Gene3D" id="3.30.40.10">
    <property type="entry name" value="Zinc/RING finger domain, C3HC4 (zinc finger)"/>
    <property type="match status" value="1"/>
</dbReference>
<proteinExistence type="predicted"/>
<evidence type="ECO:0000256" key="1">
    <source>
        <dbReference type="SAM" id="MobiDB-lite"/>
    </source>
</evidence>
<keyword evidence="3" id="KW-1185">Reference proteome</keyword>
<dbReference type="EMBL" id="KZ824269">
    <property type="protein sequence ID" value="RAL16254.1"/>
    <property type="molecule type" value="Genomic_DNA"/>
</dbReference>
<dbReference type="RefSeq" id="XP_025555408.1">
    <property type="nucleotide sequence ID" value="XM_025696666.1"/>
</dbReference>
<dbReference type="InterPro" id="IPR013083">
    <property type="entry name" value="Znf_RING/FYVE/PHD"/>
</dbReference>
<dbReference type="Proteomes" id="UP000248961">
    <property type="component" value="Unassembled WGS sequence"/>
</dbReference>
<accession>A0A395IDL7</accession>